<dbReference type="Proteomes" id="UP000594014">
    <property type="component" value="Chromosome"/>
</dbReference>
<accession>A0ACD1A6E3</accession>
<evidence type="ECO:0000313" key="2">
    <source>
        <dbReference type="Proteomes" id="UP000594014"/>
    </source>
</evidence>
<dbReference type="EMBL" id="CP042469">
    <property type="protein sequence ID" value="QOX61950.1"/>
    <property type="molecule type" value="Genomic_DNA"/>
</dbReference>
<sequence>MALHVVDEAKRCLNCKKPLCQVKGCPIKTPIPEMIQAFLGGEINKAGEMLFENNPLSLICSLICDHEKQCEGHCVLNHKGMPIHISSIEHYISDNYLSKLKTAAVSSKKGRIGIIGSGPAGLTIAILLAQRGYQITIFEGKDKIGGVLRYGIPEFRLPKSILDRYENLLVDMGIKIRPNTAIGTAIGVDEMIRDGYDAIFIGTGIWKPNTLGIKGETLGNVHYAINYLSNPDVYHLGDTVAVIGAGNAAMDVARTALREGARQVTVFARGNKAAASKRELEYAQIDGVKFEYNKAPVEFTDEGVILQDIERDETGAAVFVEGTQKLYRADSTIISVSQGPRNRIVSTTTGLDVTQRGLLVTDQKGETTRPGIYAAGDIVFGAKTVVEAAAYSKLVADAMDEYVQNKNRDQKNSSEERS</sequence>
<gene>
    <name evidence="1" type="ORF">FRZ06_00550</name>
</gene>
<protein>
    <submittedName>
        <fullName evidence="1">NAD(P)-dependent oxidoreductase</fullName>
    </submittedName>
</protein>
<organism evidence="1 2">
    <name type="scientific">Anoxybacterium hadale</name>
    <dbReference type="NCBI Taxonomy" id="3408580"/>
    <lineage>
        <taxon>Bacteria</taxon>
        <taxon>Bacillati</taxon>
        <taxon>Bacillota</taxon>
        <taxon>Clostridia</taxon>
        <taxon>Peptostreptococcales</taxon>
        <taxon>Anaerovoracaceae</taxon>
        <taxon>Anoxybacterium</taxon>
    </lineage>
</organism>
<name>A0ACD1A6E3_9FIRM</name>
<evidence type="ECO:0000313" key="1">
    <source>
        <dbReference type="EMBL" id="QOX61950.1"/>
    </source>
</evidence>
<reference evidence="1" key="1">
    <citation type="submission" date="2019-08" db="EMBL/GenBank/DDBJ databases">
        <title>Genome sequence of Clostridiales bacterium MT110.</title>
        <authorList>
            <person name="Cao J."/>
        </authorList>
    </citation>
    <scope>NUCLEOTIDE SEQUENCE</scope>
    <source>
        <strain evidence="1">MT110</strain>
    </source>
</reference>
<keyword evidence="2" id="KW-1185">Reference proteome</keyword>
<proteinExistence type="predicted"/>